<dbReference type="InterPro" id="IPR002035">
    <property type="entry name" value="VWF_A"/>
</dbReference>
<sequence length="537" mass="58393">MDTAVQVRRVARALWGQAVQTTIQTGVPRTDARTVLTWDALNEPVMHLPAGVGQCVDLPLAMAAHAAAHLRFGGAPQPRTGLKPVQQALLGVLEDARVEWLALQELPGLRAVWWAFHADAAAQRGAGFEDLLARLSAGLLYPAHDDPHAWVARVRRMFYESDGYSIALRTPTQVREAASVLGHDIGQMRLPFNARTYTVHARYRDDNIHLWLPDDSLPPSDMPLHADAPPPSQGPPAAPPEQALTEPDAVYAEWDHRIGRYRPRWCSVYDVAVPQGPTAWQPGALVPGERSLAWRLARIGGALRRGSDRSIDGDELHAVALVDFALDHRGGRTPDPRVYHRPSRPSPPLAVLFLLDASASTAIPGGREGDLLGRIQHSAATAALALQRLGHRSSLWSFSSQGRHRIDMPCLKPWDGDLAAMPRLRGGGSTRLGAALRHALYLSVQDEQLNPGWRRVVVVLTDGEPHDVDVHDPAYLTADLQRAAREAARRGVAVRALVFEPGEGGALVSALGPDGVRRCRTQADLPRALTQLLTASG</sequence>
<dbReference type="PANTHER" id="PTHR41248:SF1">
    <property type="entry name" value="NORD PROTEIN"/>
    <property type="match status" value="1"/>
</dbReference>
<reference evidence="3 4" key="1">
    <citation type="submission" date="2023-07" db="EMBL/GenBank/DDBJ databases">
        <title>Sorghum-associated microbial communities from plants grown in Nebraska, USA.</title>
        <authorList>
            <person name="Schachtman D."/>
        </authorList>
    </citation>
    <scope>NUCLEOTIDE SEQUENCE [LARGE SCALE GENOMIC DNA]</scope>
    <source>
        <strain evidence="3 4">4249</strain>
    </source>
</reference>
<protein>
    <recommendedName>
        <fullName evidence="2">VWFA domain-containing protein</fullName>
    </recommendedName>
</protein>
<evidence type="ECO:0000256" key="1">
    <source>
        <dbReference type="SAM" id="MobiDB-lite"/>
    </source>
</evidence>
<organism evidence="3 4">
    <name type="scientific">Hydrogenophaga palleronii</name>
    <dbReference type="NCBI Taxonomy" id="65655"/>
    <lineage>
        <taxon>Bacteria</taxon>
        <taxon>Pseudomonadati</taxon>
        <taxon>Pseudomonadota</taxon>
        <taxon>Betaproteobacteria</taxon>
        <taxon>Burkholderiales</taxon>
        <taxon>Comamonadaceae</taxon>
        <taxon>Hydrogenophaga</taxon>
    </lineage>
</organism>
<dbReference type="RefSeq" id="WP_310320494.1">
    <property type="nucleotide sequence ID" value="NZ_JAVDWU010000010.1"/>
</dbReference>
<comment type="caution">
    <text evidence="3">The sequence shown here is derived from an EMBL/GenBank/DDBJ whole genome shotgun (WGS) entry which is preliminary data.</text>
</comment>
<proteinExistence type="predicted"/>
<dbReference type="EMBL" id="JAVDWU010000010">
    <property type="protein sequence ID" value="MDR7152090.1"/>
    <property type="molecule type" value="Genomic_DNA"/>
</dbReference>
<feature type="region of interest" description="Disordered" evidence="1">
    <location>
        <begin position="219"/>
        <end position="242"/>
    </location>
</feature>
<gene>
    <name evidence="3" type="ORF">J2W49_004066</name>
</gene>
<dbReference type="Proteomes" id="UP001265700">
    <property type="component" value="Unassembled WGS sequence"/>
</dbReference>
<dbReference type="SMART" id="SM00327">
    <property type="entry name" value="VWA"/>
    <property type="match status" value="1"/>
</dbReference>
<feature type="compositionally biased region" description="Pro residues" evidence="1">
    <location>
        <begin position="228"/>
        <end position="239"/>
    </location>
</feature>
<dbReference type="SUPFAM" id="SSF53300">
    <property type="entry name" value="vWA-like"/>
    <property type="match status" value="1"/>
</dbReference>
<evidence type="ECO:0000259" key="2">
    <source>
        <dbReference type="PROSITE" id="PS50234"/>
    </source>
</evidence>
<dbReference type="PANTHER" id="PTHR41248">
    <property type="entry name" value="NORD PROTEIN"/>
    <property type="match status" value="1"/>
</dbReference>
<keyword evidence="4" id="KW-1185">Reference proteome</keyword>
<dbReference type="InterPro" id="IPR051928">
    <property type="entry name" value="NorD/CobT"/>
</dbReference>
<dbReference type="InterPro" id="IPR036465">
    <property type="entry name" value="vWFA_dom_sf"/>
</dbReference>
<feature type="domain" description="VWFA" evidence="2">
    <location>
        <begin position="350"/>
        <end position="497"/>
    </location>
</feature>
<dbReference type="Pfam" id="PF00092">
    <property type="entry name" value="VWA"/>
    <property type="match status" value="1"/>
</dbReference>
<evidence type="ECO:0000313" key="4">
    <source>
        <dbReference type="Proteomes" id="UP001265700"/>
    </source>
</evidence>
<accession>A0ABU1WS28</accession>
<evidence type="ECO:0000313" key="3">
    <source>
        <dbReference type="EMBL" id="MDR7152090.1"/>
    </source>
</evidence>
<dbReference type="Gene3D" id="3.40.50.410">
    <property type="entry name" value="von Willebrand factor, type A domain"/>
    <property type="match status" value="1"/>
</dbReference>
<name>A0ABU1WS28_9BURK</name>
<dbReference type="PROSITE" id="PS50234">
    <property type="entry name" value="VWFA"/>
    <property type="match status" value="1"/>
</dbReference>